<evidence type="ECO:0000313" key="3">
    <source>
        <dbReference type="Proteomes" id="UP001642409"/>
    </source>
</evidence>
<organism evidence="1">
    <name type="scientific">Hexamita inflata</name>
    <dbReference type="NCBI Taxonomy" id="28002"/>
    <lineage>
        <taxon>Eukaryota</taxon>
        <taxon>Metamonada</taxon>
        <taxon>Diplomonadida</taxon>
        <taxon>Hexamitidae</taxon>
        <taxon>Hexamitinae</taxon>
        <taxon>Hexamita</taxon>
    </lineage>
</organism>
<evidence type="ECO:0000313" key="1">
    <source>
        <dbReference type="EMBL" id="CAI9936988.1"/>
    </source>
</evidence>
<reference evidence="1" key="1">
    <citation type="submission" date="2023-06" db="EMBL/GenBank/DDBJ databases">
        <authorList>
            <person name="Kurt Z."/>
        </authorList>
    </citation>
    <scope>NUCLEOTIDE SEQUENCE</scope>
</reference>
<name>A0AA86UCX6_9EUKA</name>
<accession>A0AA86UCX6</accession>
<sequence length="126" mass="14794">MHSAYRKQINNIVQSSSQNKSFPIEHNTNVQKLRSNLKRSQTEVLIQSKFQIGNNTKLEMLLSRNPKDSQILFSLLFQKHFVRPKQMFKAQAEVPVQYSTYNEAKVKQQCICDWERINGKELKPVQ</sequence>
<protein>
    <submittedName>
        <fullName evidence="2">Hypothetical_protein</fullName>
    </submittedName>
</protein>
<reference evidence="2 3" key="2">
    <citation type="submission" date="2024-07" db="EMBL/GenBank/DDBJ databases">
        <authorList>
            <person name="Akdeniz Z."/>
        </authorList>
    </citation>
    <scope>NUCLEOTIDE SEQUENCE [LARGE SCALE GENOMIC DNA]</scope>
</reference>
<dbReference type="Proteomes" id="UP001642409">
    <property type="component" value="Unassembled WGS sequence"/>
</dbReference>
<proteinExistence type="predicted"/>
<dbReference type="EMBL" id="CAXDID020000151">
    <property type="protein sequence ID" value="CAL6041662.1"/>
    <property type="molecule type" value="Genomic_DNA"/>
</dbReference>
<keyword evidence="3" id="KW-1185">Reference proteome</keyword>
<dbReference type="EMBL" id="CATOUU010000643">
    <property type="protein sequence ID" value="CAI9936988.1"/>
    <property type="molecule type" value="Genomic_DNA"/>
</dbReference>
<gene>
    <name evidence="1" type="ORF">HINF_LOCUS24633</name>
    <name evidence="2" type="ORF">HINF_LOCUS39220</name>
</gene>
<dbReference type="AlphaFoldDB" id="A0AA86UCX6"/>
<comment type="caution">
    <text evidence="1">The sequence shown here is derived from an EMBL/GenBank/DDBJ whole genome shotgun (WGS) entry which is preliminary data.</text>
</comment>
<evidence type="ECO:0000313" key="2">
    <source>
        <dbReference type="EMBL" id="CAL6041662.1"/>
    </source>
</evidence>